<keyword evidence="2" id="KW-0812">Transmembrane</keyword>
<comment type="caution">
    <text evidence="3">The sequence shown here is derived from an EMBL/GenBank/DDBJ whole genome shotgun (WGS) entry which is preliminary data.</text>
</comment>
<evidence type="ECO:0000313" key="3">
    <source>
        <dbReference type="EMBL" id="MCJ1960764.1"/>
    </source>
</evidence>
<dbReference type="EMBL" id="JALHAT010000012">
    <property type="protein sequence ID" value="MCJ1960764.1"/>
    <property type="molecule type" value="Genomic_DNA"/>
</dbReference>
<proteinExistence type="predicted"/>
<keyword evidence="2" id="KW-0472">Membrane</keyword>
<evidence type="ECO:0000256" key="2">
    <source>
        <dbReference type="SAM" id="Phobius"/>
    </source>
</evidence>
<dbReference type="RefSeq" id="WP_243799208.1">
    <property type="nucleotide sequence ID" value="NZ_JALHAT010000012.1"/>
</dbReference>
<organism evidence="3 4">
    <name type="scientific">Novosphingobium mangrovi</name>
    <name type="common">ex Hu et al. 2023</name>
    <dbReference type="NCBI Taxonomy" id="2930094"/>
    <lineage>
        <taxon>Bacteria</taxon>
        <taxon>Pseudomonadati</taxon>
        <taxon>Pseudomonadota</taxon>
        <taxon>Alphaproteobacteria</taxon>
        <taxon>Sphingomonadales</taxon>
        <taxon>Sphingomonadaceae</taxon>
        <taxon>Novosphingobium</taxon>
    </lineage>
</organism>
<keyword evidence="4" id="KW-1185">Reference proteome</keyword>
<gene>
    <name evidence="3" type="ORF">MTR65_08740</name>
</gene>
<dbReference type="Proteomes" id="UP001162802">
    <property type="component" value="Unassembled WGS sequence"/>
</dbReference>
<feature type="transmembrane region" description="Helical" evidence="2">
    <location>
        <begin position="23"/>
        <end position="44"/>
    </location>
</feature>
<evidence type="ECO:0000313" key="4">
    <source>
        <dbReference type="Proteomes" id="UP001162802"/>
    </source>
</evidence>
<evidence type="ECO:0000256" key="1">
    <source>
        <dbReference type="SAM" id="MobiDB-lite"/>
    </source>
</evidence>
<accession>A0ABT0AC77</accession>
<sequence length="74" mass="7679">MERPPTETHIDEDAARGGSTPHIVRYVLGISLALAIIGLSLAWMTGALLSSEEEETAASGANAESVMQAPDEAA</sequence>
<feature type="region of interest" description="Disordered" evidence="1">
    <location>
        <begin position="52"/>
        <end position="74"/>
    </location>
</feature>
<protein>
    <submittedName>
        <fullName evidence="3">Uncharacterized protein</fullName>
    </submittedName>
</protein>
<reference evidence="3" key="1">
    <citation type="submission" date="2022-03" db="EMBL/GenBank/DDBJ databases">
        <title>Identification of a novel bacterium isolated from mangrove sediments.</title>
        <authorList>
            <person name="Pan X."/>
        </authorList>
    </citation>
    <scope>NUCLEOTIDE SEQUENCE</scope>
    <source>
        <strain evidence="3">B2637</strain>
    </source>
</reference>
<name>A0ABT0AC77_9SPHN</name>
<keyword evidence="2" id="KW-1133">Transmembrane helix</keyword>